<dbReference type="EMBL" id="GISG01108540">
    <property type="protein sequence ID" value="MBA4638171.1"/>
    <property type="molecule type" value="Transcribed_RNA"/>
</dbReference>
<evidence type="ECO:0000313" key="2">
    <source>
        <dbReference type="EMBL" id="MBA4638172.1"/>
    </source>
</evidence>
<accession>A0A7C8ZA38</accession>
<organism evidence="2">
    <name type="scientific">Opuntia streptacantha</name>
    <name type="common">Prickly pear cactus</name>
    <name type="synonym">Opuntia cardona</name>
    <dbReference type="NCBI Taxonomy" id="393608"/>
    <lineage>
        <taxon>Eukaryota</taxon>
        <taxon>Viridiplantae</taxon>
        <taxon>Streptophyta</taxon>
        <taxon>Embryophyta</taxon>
        <taxon>Tracheophyta</taxon>
        <taxon>Spermatophyta</taxon>
        <taxon>Magnoliopsida</taxon>
        <taxon>eudicotyledons</taxon>
        <taxon>Gunneridae</taxon>
        <taxon>Pentapetalae</taxon>
        <taxon>Caryophyllales</taxon>
        <taxon>Cactineae</taxon>
        <taxon>Cactaceae</taxon>
        <taxon>Opuntioideae</taxon>
        <taxon>Opuntia</taxon>
    </lineage>
</organism>
<dbReference type="EMBL" id="GISG01108542">
    <property type="protein sequence ID" value="MBA4638173.1"/>
    <property type="molecule type" value="Transcribed_RNA"/>
</dbReference>
<sequence>MSVMNAGIACFISPHSISTMDFIIRTPTKINGGPTAHAGIDASNGVMKNARKKYAAAVNAVNPVLPPSRIPVEDSMNAVTGEVPRRDPTTIETASDMKAKY</sequence>
<feature type="region of interest" description="Disordered" evidence="1">
    <location>
        <begin position="72"/>
        <end position="101"/>
    </location>
</feature>
<proteinExistence type="predicted"/>
<dbReference type="EMBL" id="GISG01108541">
    <property type="protein sequence ID" value="MBA4638172.1"/>
    <property type="molecule type" value="Transcribed_RNA"/>
</dbReference>
<reference evidence="2" key="1">
    <citation type="journal article" date="2013" name="J. Plant Res.">
        <title>Effect of fungi and light on seed germination of three Opuntia species from semiarid lands of central Mexico.</title>
        <authorList>
            <person name="Delgado-Sanchez P."/>
            <person name="Jimenez-Bremont J.F."/>
            <person name="Guerrero-Gonzalez Mde L."/>
            <person name="Flores J."/>
        </authorList>
    </citation>
    <scope>NUCLEOTIDE SEQUENCE</scope>
    <source>
        <tissue evidence="2">Cladode</tissue>
    </source>
</reference>
<dbReference type="EMBL" id="GISG01003940">
    <property type="protein sequence ID" value="MBA4614747.1"/>
    <property type="molecule type" value="Transcribed_RNA"/>
</dbReference>
<dbReference type="AlphaFoldDB" id="A0A7C8ZA38"/>
<evidence type="ECO:0000256" key="1">
    <source>
        <dbReference type="SAM" id="MobiDB-lite"/>
    </source>
</evidence>
<feature type="compositionally biased region" description="Basic and acidic residues" evidence="1">
    <location>
        <begin position="83"/>
        <end position="101"/>
    </location>
</feature>
<name>A0A7C8ZA38_OPUST</name>
<protein>
    <submittedName>
        <fullName evidence="2">Uncharacterized protein</fullName>
    </submittedName>
</protein>
<reference evidence="2" key="2">
    <citation type="submission" date="2020-07" db="EMBL/GenBank/DDBJ databases">
        <authorList>
            <person name="Vera ALvarez R."/>
            <person name="Arias-Moreno D.M."/>
            <person name="Jimenez-Jacinto V."/>
            <person name="Jimenez-Bremont J.F."/>
            <person name="Swaminathan K."/>
            <person name="Moose S.P."/>
            <person name="Guerrero-Gonzalez M.L."/>
            <person name="Marino-Ramirez L."/>
            <person name="Landsman D."/>
            <person name="Rodriguez-Kessler M."/>
            <person name="Delgado-Sanchez P."/>
        </authorList>
    </citation>
    <scope>NUCLEOTIDE SEQUENCE</scope>
    <source>
        <tissue evidence="2">Cladode</tissue>
    </source>
</reference>